<dbReference type="AlphaFoldDB" id="A0A9W7FYP5"/>
<protein>
    <submittedName>
        <fullName evidence="2">Uncharacterized protein</fullName>
    </submittedName>
</protein>
<sequence>ELDHCNSDKKEAKSSTTATATRRRPR</sequence>
<dbReference type="Proteomes" id="UP001165082">
    <property type="component" value="Unassembled WGS sequence"/>
</dbReference>
<evidence type="ECO:0000313" key="2">
    <source>
        <dbReference type="EMBL" id="GMI27896.1"/>
    </source>
</evidence>
<evidence type="ECO:0000256" key="1">
    <source>
        <dbReference type="SAM" id="MobiDB-lite"/>
    </source>
</evidence>
<evidence type="ECO:0000313" key="3">
    <source>
        <dbReference type="Proteomes" id="UP001165082"/>
    </source>
</evidence>
<feature type="non-terminal residue" evidence="2">
    <location>
        <position position="1"/>
    </location>
</feature>
<comment type="caution">
    <text evidence="2">The sequence shown here is derived from an EMBL/GenBank/DDBJ whole genome shotgun (WGS) entry which is preliminary data.</text>
</comment>
<accession>A0A9W7FYP5</accession>
<gene>
    <name evidence="2" type="ORF">TrRE_jg11745</name>
</gene>
<proteinExistence type="predicted"/>
<feature type="compositionally biased region" description="Basic and acidic residues" evidence="1">
    <location>
        <begin position="1"/>
        <end position="13"/>
    </location>
</feature>
<reference evidence="2" key="1">
    <citation type="submission" date="2022-07" db="EMBL/GenBank/DDBJ databases">
        <title>Genome analysis of Parmales, a sister group of diatoms, reveals the evolutionary specialization of diatoms from phago-mixotrophs to photoautotrophs.</title>
        <authorList>
            <person name="Ban H."/>
            <person name="Sato S."/>
            <person name="Yoshikawa S."/>
            <person name="Kazumasa Y."/>
            <person name="Nakamura Y."/>
            <person name="Ichinomiya M."/>
            <person name="Saitoh K."/>
            <person name="Sato N."/>
            <person name="Blanc-Mathieu R."/>
            <person name="Endo H."/>
            <person name="Kuwata A."/>
            <person name="Ogata H."/>
        </authorList>
    </citation>
    <scope>NUCLEOTIDE SEQUENCE</scope>
</reference>
<name>A0A9W7FYP5_9STRA</name>
<keyword evidence="3" id="KW-1185">Reference proteome</keyword>
<dbReference type="EMBL" id="BRXZ01007397">
    <property type="protein sequence ID" value="GMI27896.1"/>
    <property type="molecule type" value="Genomic_DNA"/>
</dbReference>
<organism evidence="2 3">
    <name type="scientific">Triparma retinervis</name>
    <dbReference type="NCBI Taxonomy" id="2557542"/>
    <lineage>
        <taxon>Eukaryota</taxon>
        <taxon>Sar</taxon>
        <taxon>Stramenopiles</taxon>
        <taxon>Ochrophyta</taxon>
        <taxon>Bolidophyceae</taxon>
        <taxon>Parmales</taxon>
        <taxon>Triparmaceae</taxon>
        <taxon>Triparma</taxon>
    </lineage>
</organism>
<feature type="region of interest" description="Disordered" evidence="1">
    <location>
        <begin position="1"/>
        <end position="26"/>
    </location>
</feature>